<evidence type="ECO:0000313" key="2">
    <source>
        <dbReference type="Proteomes" id="UP000025047"/>
    </source>
</evidence>
<protein>
    <submittedName>
        <fullName evidence="1">Uncharacterized protein</fullName>
    </submittedName>
</protein>
<keyword evidence="2" id="KW-1185">Reference proteome</keyword>
<dbReference type="PATRIC" id="fig|1122180.6.peg.1879"/>
<dbReference type="eggNOG" id="ENOG50346SR">
    <property type="taxonomic scope" value="Bacteria"/>
</dbReference>
<dbReference type="RefSeq" id="WP_017928621.1">
    <property type="nucleotide sequence ID" value="NZ_KB822998.1"/>
</dbReference>
<dbReference type="STRING" id="1122180.Lokhon_01894"/>
<reference evidence="1 2" key="1">
    <citation type="submission" date="2013-03" db="EMBL/GenBank/DDBJ databases">
        <authorList>
            <person name="Fiebig A."/>
            <person name="Goeker M."/>
            <person name="Klenk H.-P.P."/>
        </authorList>
    </citation>
    <scope>NUCLEOTIDE SEQUENCE [LARGE SCALE GENOMIC DNA]</scope>
    <source>
        <strain evidence="1 2">DSM 17492</strain>
    </source>
</reference>
<gene>
    <name evidence="1" type="ORF">Lokhon_01894</name>
</gene>
<accession>A0A017HDE9</accession>
<dbReference type="EMBL" id="APGJ01000006">
    <property type="protein sequence ID" value="EYD71824.1"/>
    <property type="molecule type" value="Genomic_DNA"/>
</dbReference>
<comment type="caution">
    <text evidence="1">The sequence shown here is derived from an EMBL/GenBank/DDBJ whole genome shotgun (WGS) entry which is preliminary data.</text>
</comment>
<proteinExistence type="predicted"/>
<name>A0A017HDE9_9RHOB</name>
<evidence type="ECO:0000313" key="1">
    <source>
        <dbReference type="EMBL" id="EYD71824.1"/>
    </source>
</evidence>
<dbReference type="Proteomes" id="UP000025047">
    <property type="component" value="Unassembled WGS sequence"/>
</dbReference>
<organism evidence="1 2">
    <name type="scientific">Limimaricola hongkongensis DSM 17492</name>
    <dbReference type="NCBI Taxonomy" id="1122180"/>
    <lineage>
        <taxon>Bacteria</taxon>
        <taxon>Pseudomonadati</taxon>
        <taxon>Pseudomonadota</taxon>
        <taxon>Alphaproteobacteria</taxon>
        <taxon>Rhodobacterales</taxon>
        <taxon>Paracoccaceae</taxon>
        <taxon>Limimaricola</taxon>
    </lineage>
</organism>
<dbReference type="HOGENOM" id="CLU_1494535_0_0_5"/>
<sequence>MSFVSYQPGASASGTASASSAAPALTVGGGGLRVISPDAVDGAPHLVVEAPWAPIATGWIDLADTAEQVVEVIAQGRYIADSVIVWGADGAPGAASLAVRTLDAARGGGRLLASGLDLSGLSGPKGLAEAAIAAGAILSAPHLYVTASGGGTGRVRLQLFGRLVALEDPQARTYDPRGGA</sequence>
<dbReference type="AlphaFoldDB" id="A0A017HDE9"/>